<dbReference type="Pfam" id="PF22287">
    <property type="entry name" value="TraI-like_C"/>
    <property type="match status" value="1"/>
</dbReference>
<evidence type="ECO:0000256" key="1">
    <source>
        <dbReference type="SAM" id="MobiDB-lite"/>
    </source>
</evidence>
<gene>
    <name evidence="6" type="ORF">GTP77_16290</name>
</gene>
<evidence type="ECO:0000313" key="7">
    <source>
        <dbReference type="Proteomes" id="UP000450676"/>
    </source>
</evidence>
<dbReference type="InterPro" id="IPR005094">
    <property type="entry name" value="Endonuclease_MobA/VirD2"/>
</dbReference>
<protein>
    <submittedName>
        <fullName evidence="6">Relaxase/mobilization nuclease domain-containing protein</fullName>
    </submittedName>
</protein>
<feature type="compositionally biased region" description="Low complexity" evidence="1">
    <location>
        <begin position="668"/>
        <end position="680"/>
    </location>
</feature>
<dbReference type="RefSeq" id="WP_161073195.1">
    <property type="nucleotide sequence ID" value="NZ_WWCU01000017.1"/>
</dbReference>
<dbReference type="InterPro" id="IPR054461">
    <property type="entry name" value="TraI-like_C"/>
</dbReference>
<dbReference type="InterPro" id="IPR049751">
    <property type="entry name" value="TraI/MobA_relaxases"/>
</dbReference>
<evidence type="ECO:0000259" key="5">
    <source>
        <dbReference type="Pfam" id="PF22863"/>
    </source>
</evidence>
<evidence type="ECO:0000313" key="6">
    <source>
        <dbReference type="EMBL" id="MYN08891.1"/>
    </source>
</evidence>
<feature type="domain" description="TraI-like middle" evidence="5">
    <location>
        <begin position="168"/>
        <end position="254"/>
    </location>
</feature>
<organism evidence="6 7">
    <name type="scientific">Pseudoduganella aquatica</name>
    <dbReference type="NCBI Taxonomy" id="2660641"/>
    <lineage>
        <taxon>Bacteria</taxon>
        <taxon>Pseudomonadati</taxon>
        <taxon>Pseudomonadota</taxon>
        <taxon>Betaproteobacteria</taxon>
        <taxon>Burkholderiales</taxon>
        <taxon>Oxalobacteraceae</taxon>
        <taxon>Telluria group</taxon>
        <taxon>Pseudoduganella</taxon>
    </lineage>
</organism>
<dbReference type="EMBL" id="WWCU01000017">
    <property type="protein sequence ID" value="MYN08891.1"/>
    <property type="molecule type" value="Genomic_DNA"/>
</dbReference>
<dbReference type="NCBIfam" id="NF041893">
    <property type="entry name" value="TraI_MobP_relax"/>
    <property type="match status" value="1"/>
</dbReference>
<feature type="domain" description="Large polyvalent protein-associated" evidence="3">
    <location>
        <begin position="424"/>
        <end position="509"/>
    </location>
</feature>
<feature type="region of interest" description="Disordered" evidence="1">
    <location>
        <begin position="398"/>
        <end position="421"/>
    </location>
</feature>
<dbReference type="Proteomes" id="UP000450676">
    <property type="component" value="Unassembled WGS sequence"/>
</dbReference>
<evidence type="ECO:0000259" key="2">
    <source>
        <dbReference type="Pfam" id="PF03432"/>
    </source>
</evidence>
<sequence length="801" mass="88291">MIAKHMSMRALKQSDYAGLMQYLLGPQNKNERVGDVRVTNCQSMDPGVATIEILNTQSLNQRATGDKTYHLMLSFRAGEQPDDATLHGLEARVCAALGYAEHQRISVVHHDTDNLHVHIAINKIHPTRHTIHSPYNDHLTLGKVCQKLEQEFGLQRDNHTARKHRADNLADDMERHAGVESLLGWIKRECWDEMRVATSWDALHEIMSANGLRLHARGNGLVITAEDGTTVKASSLDRQFSKARLEERFGPFQPGGEAGGFEPAKRYESKPFRFGADTTELYKRYKELREQDRQGSTRAEEWAAARERKNRLVAAAKYKAKFKRSAIKLLSCDRFSKRFLFAAVGRTLLSEIKQINQEYFKERERIYQKHQRGTWADWLHSEAKRGNDEALSALRSREGAGGLSGNTLTGRRRNKSPRADGIDGVTKHGTIIICAGTTVLRDDGSKLAVTRGFEQAGLQAALRLAAERYGTCLRVDGTAEFRERIARAAVSARLSVTFDDVALEARRLELIQASTTKEANDENRQHPRQGRPADSGIQTSGGSRPAGNTTRGAAYGRKPNVGGIGKKPPPESQDRLRRLSQLGMVRIPGGSEVLLPGDVPGHMEQQGPAADHRVRRPVSGTGRLAENDGPPKAQTASAARRQAKAARHRTGRKPPPAGRNRLRGLQDAGGAADSRAARWSDPQGGAIAARAPVSSTTPPPVSQHEISAISASTKFVFEREQRRLTFFDIPKHLAYDGFQGQAAFAGLRTVDDQVLALLKRGGEIVVVPIDDATARRLKRLARGDTVTVAGNGVIRTKGRSR</sequence>
<feature type="compositionally biased region" description="Basic residues" evidence="1">
    <location>
        <begin position="641"/>
        <end position="652"/>
    </location>
</feature>
<feature type="domain" description="MobA/VirD2-like nuclease" evidence="2">
    <location>
        <begin position="22"/>
        <end position="154"/>
    </location>
</feature>
<feature type="compositionally biased region" description="Polar residues" evidence="1">
    <location>
        <begin position="536"/>
        <end position="551"/>
    </location>
</feature>
<feature type="region of interest" description="Disordered" evidence="1">
    <location>
        <begin position="589"/>
        <end position="703"/>
    </location>
</feature>
<dbReference type="Pfam" id="PF03432">
    <property type="entry name" value="Relaxase"/>
    <property type="match status" value="1"/>
</dbReference>
<feature type="domain" description="TraI-like C-terminal" evidence="4">
    <location>
        <begin position="711"/>
        <end position="795"/>
    </location>
</feature>
<evidence type="ECO:0000259" key="3">
    <source>
        <dbReference type="Pfam" id="PF18821"/>
    </source>
</evidence>
<dbReference type="Pfam" id="PF18821">
    <property type="entry name" value="LPD7"/>
    <property type="match status" value="1"/>
</dbReference>
<reference evidence="6 7" key="1">
    <citation type="submission" date="2019-12" db="EMBL/GenBank/DDBJ databases">
        <title>Novel species isolated from a subtropical stream in China.</title>
        <authorList>
            <person name="Lu H."/>
        </authorList>
    </citation>
    <scope>NUCLEOTIDE SEQUENCE [LARGE SCALE GENOMIC DNA]</scope>
    <source>
        <strain evidence="6 7">FT127W</strain>
    </source>
</reference>
<proteinExistence type="predicted"/>
<evidence type="ECO:0000259" key="4">
    <source>
        <dbReference type="Pfam" id="PF22287"/>
    </source>
</evidence>
<dbReference type="AlphaFoldDB" id="A0A7X4KP79"/>
<comment type="caution">
    <text evidence="6">The sequence shown here is derived from an EMBL/GenBank/DDBJ whole genome shotgun (WGS) entry which is preliminary data.</text>
</comment>
<dbReference type="InterPro" id="IPR040677">
    <property type="entry name" value="LPD7"/>
</dbReference>
<accession>A0A7X4KP79</accession>
<keyword evidence="7" id="KW-1185">Reference proteome</keyword>
<name>A0A7X4KP79_9BURK</name>
<dbReference type="InterPro" id="IPR054462">
    <property type="entry name" value="TraI_M"/>
</dbReference>
<feature type="region of interest" description="Disordered" evidence="1">
    <location>
        <begin position="514"/>
        <end position="574"/>
    </location>
</feature>
<dbReference type="Pfam" id="PF22863">
    <property type="entry name" value="TraI_middle"/>
    <property type="match status" value="1"/>
</dbReference>